<evidence type="ECO:0000313" key="7">
    <source>
        <dbReference type="Proteomes" id="UP000812982"/>
    </source>
</evidence>
<keyword evidence="2" id="KW-0808">Transferase</keyword>
<comment type="caution">
    <text evidence="6">The sequence shown here is derived from an EMBL/GenBank/DDBJ whole genome shotgun (WGS) entry which is preliminary data.</text>
</comment>
<dbReference type="PANTHER" id="PTHR18919:SF139">
    <property type="entry name" value="THIOLASE-LIKE PROTEIN TYPE 1 ADDITIONAL C-TERMINAL DOMAIN-CONTAINING PROTEIN"/>
    <property type="match status" value="1"/>
</dbReference>
<dbReference type="EMBL" id="VOMB01000019">
    <property type="protein sequence ID" value="MBU9765255.1"/>
    <property type="molecule type" value="Genomic_DNA"/>
</dbReference>
<keyword evidence="3" id="KW-0012">Acyltransferase</keyword>
<organism evidence="6 7">
    <name type="scientific">[Mycobacterium] fortunisiensis</name>
    <dbReference type="NCBI Taxonomy" id="2600579"/>
    <lineage>
        <taxon>Bacteria</taxon>
        <taxon>Bacillati</taxon>
        <taxon>Actinomycetota</taxon>
        <taxon>Actinomycetes</taxon>
        <taxon>Mycobacteriales</taxon>
        <taxon>Mycobacteriaceae</taxon>
        <taxon>Mycolicibacterium</taxon>
    </lineage>
</organism>
<dbReference type="Proteomes" id="UP000812982">
    <property type="component" value="Unassembled WGS sequence"/>
</dbReference>
<name>A0ABS6KNR6_9MYCO</name>
<evidence type="ECO:0000256" key="1">
    <source>
        <dbReference type="ARBA" id="ARBA00010982"/>
    </source>
</evidence>
<feature type="region of interest" description="Disordered" evidence="4">
    <location>
        <begin position="128"/>
        <end position="147"/>
    </location>
</feature>
<dbReference type="InterPro" id="IPR040771">
    <property type="entry name" value="TLP1_add_C"/>
</dbReference>
<comment type="similarity">
    <text evidence="1">Belongs to the thiolase-like superfamily. Thiolase family.</text>
</comment>
<accession>A0ABS6KNR6</accession>
<evidence type="ECO:0000313" key="6">
    <source>
        <dbReference type="EMBL" id="MBU9765255.1"/>
    </source>
</evidence>
<proteinExistence type="inferred from homology"/>
<gene>
    <name evidence="6" type="ORF">FR943_15555</name>
</gene>
<protein>
    <submittedName>
        <fullName evidence="6">Acetyl-CoA acetyltransferase</fullName>
    </submittedName>
</protein>
<evidence type="ECO:0000259" key="5">
    <source>
        <dbReference type="Pfam" id="PF18313"/>
    </source>
</evidence>
<evidence type="ECO:0000256" key="4">
    <source>
        <dbReference type="SAM" id="MobiDB-lite"/>
    </source>
</evidence>
<keyword evidence="7" id="KW-1185">Reference proteome</keyword>
<dbReference type="NCBIfam" id="NF006103">
    <property type="entry name" value="PRK08257.1-1"/>
    <property type="match status" value="1"/>
</dbReference>
<dbReference type="RefSeq" id="WP_217158719.1">
    <property type="nucleotide sequence ID" value="NZ_VOMB01000019.1"/>
</dbReference>
<dbReference type="Pfam" id="PF18313">
    <property type="entry name" value="TLP1_add_C"/>
    <property type="match status" value="1"/>
</dbReference>
<dbReference type="PANTHER" id="PTHR18919">
    <property type="entry name" value="ACETYL-COA C-ACYLTRANSFERASE"/>
    <property type="match status" value="1"/>
</dbReference>
<evidence type="ECO:0000256" key="3">
    <source>
        <dbReference type="ARBA" id="ARBA00023315"/>
    </source>
</evidence>
<sequence length="495" mass="53667">MPVPRTLDPRTPVLVGYGQVNQRDENPDVEPVDLMVAAARAAADPRVLEAVDAVRVVNLLSWHYRDPGLLLAQRIRAAQARTRYTGVGGNVPQTLVNEACLDLQAGRAEVVLIAGAETWRTRSRLRARGARPGWTQQDDSVPEAPGAHEGVPLAGDAELRIHLDRPAYVYPMFEQALRIAAGESSDAHRRRIGELWSQFSAVAVDNPHAWSRAAVTSEQVWQPGPDNRMISWPYTKLMNSNNMVDQGAVLILTTVEKATYLQIPTDRWVFPYAGTDAHDTYAIGERAELYRSPAIRNAGRRVLALAGLGVDELDFVDVYSCFPSAVQVAAAEIGLPLGDPARPLTVTGGLTFAGGPWNNYVSHSIATMAEQLAARPGTRGLITANGGYLTKHSFGVYGTEPPAHEFRWQDLQSEVDAEPTRRLQVEFTGVGTVESWTTPVGRDGAAERAFLAVRTPADARTLARIVDTSQAAATITQDIAGARVQVHPDGSATLL</sequence>
<evidence type="ECO:0000256" key="2">
    <source>
        <dbReference type="ARBA" id="ARBA00022679"/>
    </source>
</evidence>
<reference evidence="6 7" key="1">
    <citation type="journal article" date="2021" name="Sci. Rep.">
        <title>Phenotypic and genomic hallmarks of a novel, potentially pathogenic rapidly growing Mycobacterium species related to the Mycobacterium fortuitum complex.</title>
        <authorList>
            <person name="Gharbi R."/>
            <person name="Khanna V."/>
            <person name="Frigui W."/>
            <person name="Mhenni B."/>
            <person name="Brosch R."/>
            <person name="Mardassi H."/>
        </authorList>
    </citation>
    <scope>NUCLEOTIDE SEQUENCE [LARGE SCALE GENOMIC DNA]</scope>
    <source>
        <strain evidence="6 7">TNTM28</strain>
    </source>
</reference>
<feature type="domain" description="Thiolase-like protein type 1 additional C-terminal" evidence="5">
    <location>
        <begin position="410"/>
        <end position="490"/>
    </location>
</feature>